<gene>
    <name evidence="2" type="ORF">KC640_03620</name>
</gene>
<protein>
    <submittedName>
        <fullName evidence="2">YvcK family protein</fullName>
    </submittedName>
</protein>
<reference evidence="2" key="1">
    <citation type="submission" date="2020-04" db="EMBL/GenBank/DDBJ databases">
        <authorList>
            <person name="Zhang T."/>
        </authorList>
    </citation>
    <scope>NUCLEOTIDE SEQUENCE</scope>
    <source>
        <strain evidence="2">HKST-UBA12</strain>
    </source>
</reference>
<organism evidence="2 3">
    <name type="scientific">Candidatus Dojkabacteria bacterium</name>
    <dbReference type="NCBI Taxonomy" id="2099670"/>
    <lineage>
        <taxon>Bacteria</taxon>
        <taxon>Candidatus Dojkabacteria</taxon>
    </lineage>
</organism>
<dbReference type="Pfam" id="PF01933">
    <property type="entry name" value="CofD"/>
    <property type="match status" value="1"/>
</dbReference>
<dbReference type="InterPro" id="IPR002882">
    <property type="entry name" value="CofD"/>
</dbReference>
<dbReference type="PANTHER" id="PTHR30135:SF3">
    <property type="entry name" value="GLUCONEOGENESIS FACTOR-RELATED"/>
    <property type="match status" value="1"/>
</dbReference>
<dbReference type="InterPro" id="IPR010119">
    <property type="entry name" value="Gluconeogen_factor"/>
</dbReference>
<dbReference type="Proteomes" id="UP000760819">
    <property type="component" value="Unassembled WGS sequence"/>
</dbReference>
<evidence type="ECO:0000313" key="3">
    <source>
        <dbReference type="Proteomes" id="UP000760819"/>
    </source>
</evidence>
<dbReference type="AlphaFoldDB" id="A0A955I6F3"/>
<dbReference type="CDD" id="cd07187">
    <property type="entry name" value="YvcK_like"/>
    <property type="match status" value="1"/>
</dbReference>
<dbReference type="EMBL" id="JAGQLI010000204">
    <property type="protein sequence ID" value="MCA9379492.1"/>
    <property type="molecule type" value="Genomic_DNA"/>
</dbReference>
<dbReference type="PANTHER" id="PTHR30135">
    <property type="entry name" value="UNCHARACTERIZED PROTEIN YVCK-RELATED"/>
    <property type="match status" value="1"/>
</dbReference>
<feature type="non-terminal residue" evidence="2">
    <location>
        <position position="223"/>
    </location>
</feature>
<keyword evidence="1" id="KW-0963">Cytoplasm</keyword>
<comment type="caution">
    <text evidence="2">The sequence shown here is derived from an EMBL/GenBank/DDBJ whole genome shotgun (WGS) entry which is preliminary data.</text>
</comment>
<dbReference type="SUPFAM" id="SSF142338">
    <property type="entry name" value="CofD-like"/>
    <property type="match status" value="1"/>
</dbReference>
<evidence type="ECO:0000256" key="1">
    <source>
        <dbReference type="ARBA" id="ARBA00022490"/>
    </source>
</evidence>
<dbReference type="Gene3D" id="3.40.50.10680">
    <property type="entry name" value="CofD-like domains"/>
    <property type="match status" value="1"/>
</dbReference>
<name>A0A955I6F3_9BACT</name>
<dbReference type="InterPro" id="IPR038136">
    <property type="entry name" value="CofD-like_dom_sf"/>
</dbReference>
<evidence type="ECO:0000313" key="2">
    <source>
        <dbReference type="EMBL" id="MCA9379492.1"/>
    </source>
</evidence>
<dbReference type="GO" id="GO:0043743">
    <property type="term" value="F:LPPG:FO 2-phospho-L-lactate transferase activity"/>
    <property type="evidence" value="ECO:0007669"/>
    <property type="project" value="InterPro"/>
</dbReference>
<reference evidence="2" key="2">
    <citation type="journal article" date="2021" name="Microbiome">
        <title>Successional dynamics and alternative stable states in a saline activated sludge microbial community over 9 years.</title>
        <authorList>
            <person name="Wang Y."/>
            <person name="Ye J."/>
            <person name="Ju F."/>
            <person name="Liu L."/>
            <person name="Boyd J.A."/>
            <person name="Deng Y."/>
            <person name="Parks D.H."/>
            <person name="Jiang X."/>
            <person name="Yin X."/>
            <person name="Woodcroft B.J."/>
            <person name="Tyson G.W."/>
            <person name="Hugenholtz P."/>
            <person name="Polz M.F."/>
            <person name="Zhang T."/>
        </authorList>
    </citation>
    <scope>NUCLEOTIDE SEQUENCE</scope>
    <source>
        <strain evidence="2">HKST-UBA12</strain>
    </source>
</reference>
<dbReference type="NCBIfam" id="TIGR01826">
    <property type="entry name" value="CofD_related"/>
    <property type="match status" value="1"/>
</dbReference>
<sequence length="223" mass="23536">MANIVVIGGGTGSYAILSGLKQLTGHQLTAIVPATDSGGSTGRLRDEFGFLPVGDVRQCLVALAENQDESLSLRELLSYRFDKGGDGLAGHNLGNLLLTALTDISGGEIQAIAILEKLLNIQGHVYPVSLTKTNLVAEYENGETVSGEHKIDEPAYPHDGRVRIANLHATPKVRTHKLVKEAIADADVIIMGPGDLYTSLIANLVVGGVAEALQAAKAKFVYI</sequence>
<accession>A0A955I6F3</accession>
<proteinExistence type="predicted"/>